<evidence type="ECO:0000256" key="5">
    <source>
        <dbReference type="ARBA" id="ARBA00023209"/>
    </source>
</evidence>
<evidence type="ECO:0000259" key="13">
    <source>
        <dbReference type="Pfam" id="PF01210"/>
    </source>
</evidence>
<feature type="active site" description="Proton acceptor" evidence="7 8">
    <location>
        <position position="186"/>
    </location>
</feature>
<evidence type="ECO:0000256" key="9">
    <source>
        <dbReference type="PIRSR" id="PIRSR000114-2"/>
    </source>
</evidence>
<feature type="domain" description="Glycerol-3-phosphate dehydrogenase NAD-dependent N-terminal" evidence="13">
    <location>
        <begin position="7"/>
        <end position="153"/>
    </location>
</feature>
<feature type="domain" description="Glycerol-3-phosphate dehydrogenase NAD-dependent C-terminal" evidence="14">
    <location>
        <begin position="175"/>
        <end position="315"/>
    </location>
</feature>
<comment type="pathway">
    <text evidence="7">Membrane lipid metabolism; glycerophospholipid metabolism.</text>
</comment>
<evidence type="ECO:0000313" key="15">
    <source>
        <dbReference type="EMBL" id="ONH84711.1"/>
    </source>
</evidence>
<dbReference type="InterPro" id="IPR008927">
    <property type="entry name" value="6-PGluconate_DH-like_C_sf"/>
</dbReference>
<evidence type="ECO:0000256" key="8">
    <source>
        <dbReference type="PIRSR" id="PIRSR000114-1"/>
    </source>
</evidence>
<keyword evidence="17" id="KW-1185">Reference proteome</keyword>
<gene>
    <name evidence="7 16" type="primary">gpsA</name>
    <name evidence="15" type="ORF">APZ41_002910</name>
    <name evidence="16" type="ORF">NCTC13291_02646</name>
</gene>
<comment type="catalytic activity">
    <reaction evidence="7 12">
        <text>sn-glycerol 3-phosphate + NADP(+) = dihydroxyacetone phosphate + NADPH + H(+)</text>
        <dbReference type="Rhea" id="RHEA:11096"/>
        <dbReference type="ChEBI" id="CHEBI:15378"/>
        <dbReference type="ChEBI" id="CHEBI:57597"/>
        <dbReference type="ChEBI" id="CHEBI:57642"/>
        <dbReference type="ChEBI" id="CHEBI:57783"/>
        <dbReference type="ChEBI" id="CHEBI:58349"/>
        <dbReference type="EC" id="1.1.1.94"/>
    </reaction>
</comment>
<feature type="binding site" evidence="7">
    <location>
        <position position="103"/>
    </location>
    <ligand>
        <name>NADPH</name>
        <dbReference type="ChEBI" id="CHEBI:57783"/>
    </ligand>
</feature>
<evidence type="ECO:0000313" key="17">
    <source>
        <dbReference type="Proteomes" id="UP000054844"/>
    </source>
</evidence>
<evidence type="ECO:0000256" key="4">
    <source>
        <dbReference type="ARBA" id="ARBA00023098"/>
    </source>
</evidence>
<dbReference type="GO" id="GO:0008654">
    <property type="term" value="P:phospholipid biosynthetic process"/>
    <property type="evidence" value="ECO:0007669"/>
    <property type="project" value="UniProtKB-KW"/>
</dbReference>
<evidence type="ECO:0000259" key="14">
    <source>
        <dbReference type="Pfam" id="PF07479"/>
    </source>
</evidence>
<dbReference type="UniPathway" id="UPA00940"/>
<feature type="binding site" evidence="7">
    <location>
        <position position="274"/>
    </location>
    <ligand>
        <name>NADPH</name>
        <dbReference type="ChEBI" id="CHEBI:57783"/>
    </ligand>
</feature>
<evidence type="ECO:0000256" key="2">
    <source>
        <dbReference type="ARBA" id="ARBA00022516"/>
    </source>
</evidence>
<dbReference type="GeneID" id="99633688"/>
<feature type="binding site" evidence="7">
    <location>
        <position position="103"/>
    </location>
    <ligand>
        <name>sn-glycerol 3-phosphate</name>
        <dbReference type="ChEBI" id="CHEBI:57597"/>
    </ligand>
</feature>
<dbReference type="Proteomes" id="UP000254919">
    <property type="component" value="Unassembled WGS sequence"/>
</dbReference>
<dbReference type="GO" id="GO:0005975">
    <property type="term" value="P:carbohydrate metabolic process"/>
    <property type="evidence" value="ECO:0007669"/>
    <property type="project" value="InterPro"/>
</dbReference>
<protein>
    <recommendedName>
        <fullName evidence="7">Glycerol-3-phosphate dehydrogenase [NAD(P)+]</fullName>
        <ecNumber evidence="7">1.1.1.94</ecNumber>
    </recommendedName>
    <alternativeName>
        <fullName evidence="7">NAD(P)(+)-dependent glycerol-3-phosphate dehydrogenase</fullName>
    </alternativeName>
    <alternativeName>
        <fullName evidence="7">NAD(P)H-dependent dihydroxyacetone-phosphate reductase</fullName>
    </alternativeName>
</protein>
<evidence type="ECO:0000256" key="7">
    <source>
        <dbReference type="HAMAP-Rule" id="MF_00394"/>
    </source>
</evidence>
<proteinExistence type="inferred from homology"/>
<dbReference type="NCBIfam" id="NF000940">
    <property type="entry name" value="PRK00094.1-2"/>
    <property type="match status" value="1"/>
</dbReference>
<feature type="binding site" evidence="7">
    <location>
        <position position="186"/>
    </location>
    <ligand>
        <name>sn-glycerol 3-phosphate</name>
        <dbReference type="ChEBI" id="CHEBI:57597"/>
    </ligand>
</feature>
<keyword evidence="7" id="KW-0963">Cytoplasm</keyword>
<evidence type="ECO:0000256" key="6">
    <source>
        <dbReference type="ARBA" id="ARBA00023264"/>
    </source>
</evidence>
<dbReference type="EMBL" id="LLWF02000004">
    <property type="protein sequence ID" value="ONH84711.1"/>
    <property type="molecule type" value="Genomic_DNA"/>
</dbReference>
<keyword evidence="2 7" id="KW-0444">Lipid biosynthesis</keyword>
<dbReference type="RefSeq" id="WP_019461248.1">
    <property type="nucleotide sequence ID" value="NZ_AP031462.1"/>
</dbReference>
<dbReference type="GO" id="GO:0047952">
    <property type="term" value="F:glycerol-3-phosphate dehydrogenase [NAD(P)+] activity"/>
    <property type="evidence" value="ECO:0007669"/>
    <property type="project" value="UniProtKB-UniRule"/>
</dbReference>
<evidence type="ECO:0000256" key="1">
    <source>
        <dbReference type="ARBA" id="ARBA00011009"/>
    </source>
</evidence>
<keyword evidence="4 7" id="KW-0443">Lipid metabolism</keyword>
<dbReference type="Proteomes" id="UP000054844">
    <property type="component" value="Unassembled WGS sequence"/>
</dbReference>
<keyword evidence="6 7" id="KW-1208">Phospholipid metabolism</keyword>
<dbReference type="HAMAP" id="MF_00394">
    <property type="entry name" value="NAD_Glyc3P_dehydrog"/>
    <property type="match status" value="1"/>
</dbReference>
<feature type="binding site" evidence="7">
    <location>
        <position position="15"/>
    </location>
    <ligand>
        <name>NADPH</name>
        <dbReference type="ChEBI" id="CHEBI:57783"/>
    </ligand>
</feature>
<comment type="subcellular location">
    <subcellularLocation>
        <location evidence="7">Cytoplasm</location>
    </subcellularLocation>
</comment>
<feature type="binding site" evidence="10">
    <location>
        <position position="250"/>
    </location>
    <ligand>
        <name>NAD(+)</name>
        <dbReference type="ChEBI" id="CHEBI:57540"/>
    </ligand>
</feature>
<feature type="binding site" evidence="7">
    <location>
        <position position="239"/>
    </location>
    <ligand>
        <name>sn-glycerol 3-phosphate</name>
        <dbReference type="ChEBI" id="CHEBI:57597"/>
    </ligand>
</feature>
<evidence type="ECO:0000256" key="12">
    <source>
        <dbReference type="RuleBase" id="RU000439"/>
    </source>
</evidence>
<dbReference type="GO" id="GO:0046168">
    <property type="term" value="P:glycerol-3-phosphate catabolic process"/>
    <property type="evidence" value="ECO:0007669"/>
    <property type="project" value="InterPro"/>
</dbReference>
<dbReference type="GO" id="GO:0006650">
    <property type="term" value="P:glycerophospholipid metabolic process"/>
    <property type="evidence" value="ECO:0007669"/>
    <property type="project" value="UniProtKB-UniRule"/>
</dbReference>
<dbReference type="OrthoDB" id="9812273at2"/>
<feature type="binding site" evidence="9">
    <location>
        <begin position="250"/>
        <end position="251"/>
    </location>
    <ligand>
        <name>substrate</name>
    </ligand>
</feature>
<dbReference type="PANTHER" id="PTHR11728">
    <property type="entry name" value="GLYCEROL-3-PHOSPHATE DEHYDROGENASE"/>
    <property type="match status" value="1"/>
</dbReference>
<dbReference type="GO" id="GO:0005829">
    <property type="term" value="C:cytosol"/>
    <property type="evidence" value="ECO:0007669"/>
    <property type="project" value="TreeGrafter"/>
</dbReference>
<feature type="binding site" evidence="7">
    <location>
        <position position="250"/>
    </location>
    <ligand>
        <name>sn-glycerol 3-phosphate</name>
        <dbReference type="ChEBI" id="CHEBI:57597"/>
    </ligand>
</feature>
<dbReference type="GO" id="GO:0051287">
    <property type="term" value="F:NAD binding"/>
    <property type="evidence" value="ECO:0007669"/>
    <property type="project" value="InterPro"/>
</dbReference>
<keyword evidence="5 7" id="KW-0594">Phospholipid biosynthesis</keyword>
<dbReference type="PIRSF" id="PIRSF000114">
    <property type="entry name" value="Glycerol-3-P_dh"/>
    <property type="match status" value="1"/>
</dbReference>
<feature type="binding site" evidence="7">
    <location>
        <position position="131"/>
    </location>
    <ligand>
        <name>sn-glycerol 3-phosphate</name>
        <dbReference type="ChEBI" id="CHEBI:57597"/>
    </ligand>
</feature>
<accession>A0A1S8D8R5</accession>
<feature type="binding site" evidence="10">
    <location>
        <position position="135"/>
    </location>
    <ligand>
        <name>NAD(+)</name>
        <dbReference type="ChEBI" id="CHEBI:57540"/>
    </ligand>
</feature>
<dbReference type="InterPro" id="IPR006109">
    <property type="entry name" value="G3P_DH_NAD-dep_C"/>
</dbReference>
<dbReference type="Gene3D" id="1.10.1040.10">
    <property type="entry name" value="N-(1-d-carboxylethyl)-l-norvaline Dehydrogenase, domain 2"/>
    <property type="match status" value="1"/>
</dbReference>
<feature type="binding site" evidence="7">
    <location>
        <position position="35"/>
    </location>
    <ligand>
        <name>NADPH</name>
        <dbReference type="ChEBI" id="CHEBI:57783"/>
    </ligand>
</feature>
<dbReference type="PRINTS" id="PR00077">
    <property type="entry name" value="GPDHDRGNASE"/>
</dbReference>
<dbReference type="STRING" id="207340.APZ41_002910"/>
<dbReference type="InterPro" id="IPR006168">
    <property type="entry name" value="G3P_DH_NAD-dep"/>
</dbReference>
<comment type="function">
    <text evidence="7">Catalyzes the reduction of the glycolytic intermediate dihydroxyacetone phosphate (DHAP) to sn-glycerol 3-phosphate (G3P), the key precursor for phospholipid synthesis.</text>
</comment>
<feature type="binding site" evidence="7">
    <location>
        <position position="251"/>
    </location>
    <ligand>
        <name>sn-glycerol 3-phosphate</name>
        <dbReference type="ChEBI" id="CHEBI:57597"/>
    </ligand>
</feature>
<dbReference type="Gene3D" id="3.40.50.720">
    <property type="entry name" value="NAD(P)-binding Rossmann-like Domain"/>
    <property type="match status" value="1"/>
</dbReference>
<dbReference type="NCBIfam" id="NF000942">
    <property type="entry name" value="PRK00094.1-4"/>
    <property type="match status" value="1"/>
</dbReference>
<reference evidence="16 18" key="2">
    <citation type="submission" date="2018-06" db="EMBL/GenBank/DDBJ databases">
        <authorList>
            <consortium name="Pathogen Informatics"/>
            <person name="Doyle S."/>
        </authorList>
    </citation>
    <scope>NUCLEOTIDE SEQUENCE [LARGE SCALE GENOMIC DNA]</scope>
    <source>
        <strain evidence="16 18">NCTC13291</strain>
    </source>
</reference>
<evidence type="ECO:0000256" key="11">
    <source>
        <dbReference type="RuleBase" id="RU000437"/>
    </source>
</evidence>
<feature type="binding site" evidence="7">
    <location>
        <position position="249"/>
    </location>
    <ligand>
        <name>sn-glycerol 3-phosphate</name>
        <dbReference type="ChEBI" id="CHEBI:57597"/>
    </ligand>
</feature>
<dbReference type="Pfam" id="PF07479">
    <property type="entry name" value="NAD_Gly3P_dh_C"/>
    <property type="match status" value="1"/>
</dbReference>
<keyword evidence="3 7" id="KW-0560">Oxidoreductase</keyword>
<dbReference type="EMBL" id="UGVN01000001">
    <property type="protein sequence ID" value="SUE41070.1"/>
    <property type="molecule type" value="Genomic_DNA"/>
</dbReference>
<feature type="binding site" evidence="9">
    <location>
        <position position="103"/>
    </location>
    <ligand>
        <name>substrate</name>
    </ligand>
</feature>
<sequence>MSEANRLAVLGAGAWGTALAIQAARAGNRVTLWARDPEKAAAMRGTRRNPRLPDAVLEGLRVTADAAEALEGASLAVLAVPMQPLRAAVAAMPELPPVVAVAKGVESSSLLLPLEVLAELRPGLPAAVLSGPNFAHEVAAGLPAAAVLASTDPVLRAAACARLATPAFRLYEGEDVLGVQVCGAAKNVAAIAAGAAMGAGLGENARAALVTRTLAEIARLVVALGGRAETAAGLSGLGDLLLTCTGPSSRNFALGHALGRGLSPAEALADSRGVAEGAATAPALLARAAAVGVEMPVSATVAAVLAGRLDVAQAVGRLMERPRRSE</sequence>
<evidence type="ECO:0000256" key="10">
    <source>
        <dbReference type="PIRSR" id="PIRSR000114-3"/>
    </source>
</evidence>
<feature type="binding site" evidence="10">
    <location>
        <begin position="11"/>
        <end position="16"/>
    </location>
    <ligand>
        <name>NAD(+)</name>
        <dbReference type="ChEBI" id="CHEBI:57540"/>
    </ligand>
</feature>
<keyword evidence="7" id="KW-0547">Nucleotide-binding</keyword>
<keyword evidence="7 10" id="KW-0520">NAD</keyword>
<keyword evidence="7" id="KW-0521">NADP</keyword>
<dbReference type="InterPro" id="IPR013328">
    <property type="entry name" value="6PGD_dom2"/>
</dbReference>
<dbReference type="PANTHER" id="PTHR11728:SF1">
    <property type="entry name" value="GLYCEROL-3-PHOSPHATE DEHYDROGENASE [NAD(+)] 2, CHLOROPLASTIC"/>
    <property type="match status" value="1"/>
</dbReference>
<evidence type="ECO:0000313" key="18">
    <source>
        <dbReference type="Proteomes" id="UP000254919"/>
    </source>
</evidence>
<dbReference type="SUPFAM" id="SSF51735">
    <property type="entry name" value="NAD(P)-binding Rossmann-fold domains"/>
    <property type="match status" value="1"/>
</dbReference>
<comment type="similarity">
    <text evidence="1 7 11">Belongs to the NAD-dependent glycerol-3-phosphate dehydrogenase family.</text>
</comment>
<feature type="binding site" evidence="7">
    <location>
        <position position="250"/>
    </location>
    <ligand>
        <name>NADPH</name>
        <dbReference type="ChEBI" id="CHEBI:57783"/>
    </ligand>
</feature>
<feature type="binding site" evidence="7">
    <location>
        <position position="135"/>
    </location>
    <ligand>
        <name>NADPH</name>
        <dbReference type="ChEBI" id="CHEBI:57783"/>
    </ligand>
</feature>
<dbReference type="GO" id="GO:0046167">
    <property type="term" value="P:glycerol-3-phosphate biosynthetic process"/>
    <property type="evidence" value="ECO:0007669"/>
    <property type="project" value="UniProtKB-UniRule"/>
</dbReference>
<dbReference type="SUPFAM" id="SSF48179">
    <property type="entry name" value="6-phosphogluconate dehydrogenase C-terminal domain-like"/>
    <property type="match status" value="1"/>
</dbReference>
<dbReference type="EC" id="1.1.1.94" evidence="7"/>
<reference evidence="15 17" key="1">
    <citation type="submission" date="2016-12" db="EMBL/GenBank/DDBJ databases">
        <title>Draft genome sequence of Roseomonas mucosa strain AU37, isolated from a peripheral intravenous catheter.</title>
        <authorList>
            <person name="Choudhury M.A."/>
            <person name="Sidjabat H.E."/>
            <person name="Wailan A.M."/>
            <person name="Zhang L."/>
            <person name="Marsh N.M."/>
            <person name="Rickard C.M."/>
            <person name="Davies M."/>
            <person name="Mcmillan D.J."/>
        </authorList>
    </citation>
    <scope>NUCLEOTIDE SEQUENCE [LARGE SCALE GENOMIC DNA]</scope>
    <source>
        <strain evidence="15 17">SAVE376</strain>
    </source>
</reference>
<dbReference type="InterPro" id="IPR036291">
    <property type="entry name" value="NAD(P)-bd_dom_sf"/>
</dbReference>
<dbReference type="AlphaFoldDB" id="A0A1S8D8R5"/>
<evidence type="ECO:0000313" key="16">
    <source>
        <dbReference type="EMBL" id="SUE41070.1"/>
    </source>
</evidence>
<name>A0A1S8D8R5_9PROT</name>
<comment type="catalytic activity">
    <reaction evidence="7">
        <text>sn-glycerol 3-phosphate + NAD(+) = dihydroxyacetone phosphate + NADH + H(+)</text>
        <dbReference type="Rhea" id="RHEA:11092"/>
        <dbReference type="ChEBI" id="CHEBI:15378"/>
        <dbReference type="ChEBI" id="CHEBI:57540"/>
        <dbReference type="ChEBI" id="CHEBI:57597"/>
        <dbReference type="ChEBI" id="CHEBI:57642"/>
        <dbReference type="ChEBI" id="CHEBI:57945"/>
        <dbReference type="EC" id="1.1.1.94"/>
    </reaction>
</comment>
<feature type="binding site" evidence="7">
    <location>
        <position position="276"/>
    </location>
    <ligand>
        <name>NADPH</name>
        <dbReference type="ChEBI" id="CHEBI:57783"/>
    </ligand>
</feature>
<evidence type="ECO:0000256" key="3">
    <source>
        <dbReference type="ARBA" id="ARBA00023002"/>
    </source>
</evidence>
<dbReference type="Pfam" id="PF01210">
    <property type="entry name" value="NAD_Gly3P_dh_N"/>
    <property type="match status" value="1"/>
</dbReference>
<dbReference type="InterPro" id="IPR011128">
    <property type="entry name" value="G3P_DH_NAD-dep_N"/>
</dbReference>
<organism evidence="15 17">
    <name type="scientific">Roseomonas mucosa</name>
    <dbReference type="NCBI Taxonomy" id="207340"/>
    <lineage>
        <taxon>Bacteria</taxon>
        <taxon>Pseudomonadati</taxon>
        <taxon>Pseudomonadota</taxon>
        <taxon>Alphaproteobacteria</taxon>
        <taxon>Acetobacterales</taxon>
        <taxon>Roseomonadaceae</taxon>
        <taxon>Roseomonas</taxon>
    </lineage>
</organism>
<comment type="caution">
    <text evidence="7">Lacks conserved residue(s) required for the propagation of feature annotation.</text>
</comment>